<reference evidence="1 2" key="1">
    <citation type="submission" date="2014-04" db="EMBL/GenBank/DDBJ databases">
        <authorList>
            <consortium name="DOE Joint Genome Institute"/>
            <person name="Kuo A."/>
            <person name="Kohler A."/>
            <person name="Nagy L.G."/>
            <person name="Floudas D."/>
            <person name="Copeland A."/>
            <person name="Barry K.W."/>
            <person name="Cichocki N."/>
            <person name="Veneault-Fourrey C."/>
            <person name="LaButti K."/>
            <person name="Lindquist E.A."/>
            <person name="Lipzen A."/>
            <person name="Lundell T."/>
            <person name="Morin E."/>
            <person name="Murat C."/>
            <person name="Sun H."/>
            <person name="Tunlid A."/>
            <person name="Henrissat B."/>
            <person name="Grigoriev I.V."/>
            <person name="Hibbett D.S."/>
            <person name="Martin F."/>
            <person name="Nordberg H.P."/>
            <person name="Cantor M.N."/>
            <person name="Hua S.X."/>
        </authorList>
    </citation>
    <scope>NUCLEOTIDE SEQUENCE [LARGE SCALE GENOMIC DNA]</scope>
    <source>
        <strain evidence="1 2">Foug A</strain>
    </source>
</reference>
<dbReference type="EMBL" id="KN822071">
    <property type="protein sequence ID" value="KIM59667.1"/>
    <property type="molecule type" value="Genomic_DNA"/>
</dbReference>
<proteinExistence type="predicted"/>
<evidence type="ECO:0000313" key="2">
    <source>
        <dbReference type="Proteomes" id="UP000053989"/>
    </source>
</evidence>
<dbReference type="AlphaFoldDB" id="A0A0C3A4P2"/>
<organism evidence="1 2">
    <name type="scientific">Scleroderma citrinum Foug A</name>
    <dbReference type="NCBI Taxonomy" id="1036808"/>
    <lineage>
        <taxon>Eukaryota</taxon>
        <taxon>Fungi</taxon>
        <taxon>Dikarya</taxon>
        <taxon>Basidiomycota</taxon>
        <taxon>Agaricomycotina</taxon>
        <taxon>Agaricomycetes</taxon>
        <taxon>Agaricomycetidae</taxon>
        <taxon>Boletales</taxon>
        <taxon>Sclerodermatineae</taxon>
        <taxon>Sclerodermataceae</taxon>
        <taxon>Scleroderma</taxon>
    </lineage>
</organism>
<protein>
    <submittedName>
        <fullName evidence="1">Uncharacterized protein</fullName>
    </submittedName>
</protein>
<keyword evidence="2" id="KW-1185">Reference proteome</keyword>
<dbReference type="HOGENOM" id="CLU_160877_0_0_1"/>
<sequence length="128" mass="14023">MTSPQPVWLIGPISAPTLTWGERRKGRPHVCRTCGIELLTGKESGFCCGPNGSRYCDVPPLSPLLPGIEAIMTHPQISTLSRILNLIFSFASLETMHAFPEFSGPPGFFAIQGRVYHCIHLTHHNSAI</sequence>
<gene>
    <name evidence="1" type="ORF">SCLCIDRAFT_125868</name>
</gene>
<dbReference type="InParanoid" id="A0A0C3A4P2"/>
<dbReference type="OrthoDB" id="3366231at2759"/>
<reference evidence="2" key="2">
    <citation type="submission" date="2015-01" db="EMBL/GenBank/DDBJ databases">
        <title>Evolutionary Origins and Diversification of the Mycorrhizal Mutualists.</title>
        <authorList>
            <consortium name="DOE Joint Genome Institute"/>
            <consortium name="Mycorrhizal Genomics Consortium"/>
            <person name="Kohler A."/>
            <person name="Kuo A."/>
            <person name="Nagy L.G."/>
            <person name="Floudas D."/>
            <person name="Copeland A."/>
            <person name="Barry K.W."/>
            <person name="Cichocki N."/>
            <person name="Veneault-Fourrey C."/>
            <person name="LaButti K."/>
            <person name="Lindquist E.A."/>
            <person name="Lipzen A."/>
            <person name="Lundell T."/>
            <person name="Morin E."/>
            <person name="Murat C."/>
            <person name="Riley R."/>
            <person name="Ohm R."/>
            <person name="Sun H."/>
            <person name="Tunlid A."/>
            <person name="Henrissat B."/>
            <person name="Grigoriev I.V."/>
            <person name="Hibbett D.S."/>
            <person name="Martin F."/>
        </authorList>
    </citation>
    <scope>NUCLEOTIDE SEQUENCE [LARGE SCALE GENOMIC DNA]</scope>
    <source>
        <strain evidence="2">Foug A</strain>
    </source>
</reference>
<accession>A0A0C3A4P2</accession>
<dbReference type="STRING" id="1036808.A0A0C3A4P2"/>
<name>A0A0C3A4P2_9AGAM</name>
<dbReference type="Proteomes" id="UP000053989">
    <property type="component" value="Unassembled WGS sequence"/>
</dbReference>
<evidence type="ECO:0000313" key="1">
    <source>
        <dbReference type="EMBL" id="KIM59667.1"/>
    </source>
</evidence>